<dbReference type="InterPro" id="IPR010067">
    <property type="entry name" value="ABC_SsuA_sub-bd"/>
</dbReference>
<dbReference type="Pfam" id="PF09084">
    <property type="entry name" value="NMT1"/>
    <property type="match status" value="1"/>
</dbReference>
<evidence type="ECO:0000256" key="2">
    <source>
        <dbReference type="ARBA" id="ARBA00010742"/>
    </source>
</evidence>
<dbReference type="FunFam" id="3.40.190.10:FF:000050">
    <property type="entry name" value="Sulfonate ABC transporter substrate-binding protein"/>
    <property type="match status" value="1"/>
</dbReference>
<comment type="similarity">
    <text evidence="2">Belongs to the bacterial solute-binding protein SsuA/TauA family.</text>
</comment>
<dbReference type="OrthoDB" id="7374754at2"/>
<dbReference type="AlphaFoldDB" id="A0A367XYE3"/>
<sequence>MSTISRRFIPATAVAGVMAMMLAGCVQGENSDASTDSAAETNDNAPAEGSVEAPEGGWSSDTLSIDWATYNPLSLVIKEQGLLEDKLGDDVTVEWLQSAGSNKANELLRSGSVDVGSTAGSAALFARANGSPIKVIDIYSQPEWSAIVVGPDSDITSIEDLKGKQVAATKATDPYFFLLQALEAGGLSLDDVTVQNVQHADGRALLDGGSVDAWAGLDPIMGAAELESGDQLIYRNVDFNTYGFLNATEDFIDNHADLAQVVVDTYEEAREWALENPDETAQLLADAATIDIEVAKTVINERSNLDVSGVPGQAQVDVLNTIAPIIAESGDVSGGQEVLDKAISEIVFDEFAVEATS</sequence>
<organism evidence="10 11">
    <name type="scientific">Microbacterium sorbitolivorans</name>
    <dbReference type="NCBI Taxonomy" id="1867410"/>
    <lineage>
        <taxon>Bacteria</taxon>
        <taxon>Bacillati</taxon>
        <taxon>Actinomycetota</taxon>
        <taxon>Actinomycetes</taxon>
        <taxon>Micrococcales</taxon>
        <taxon>Microbacteriaceae</taxon>
        <taxon>Microbacterium</taxon>
    </lineage>
</organism>
<dbReference type="InterPro" id="IPR015168">
    <property type="entry name" value="SsuA/THI5"/>
</dbReference>
<protein>
    <recommendedName>
        <fullName evidence="6">Putative aliphatic sulfonates-binding protein</fullName>
    </recommendedName>
</protein>
<name>A0A367XYE3_9MICO</name>
<evidence type="ECO:0000256" key="6">
    <source>
        <dbReference type="ARBA" id="ARBA00070228"/>
    </source>
</evidence>
<feature type="region of interest" description="Disordered" evidence="7">
    <location>
        <begin position="29"/>
        <end position="58"/>
    </location>
</feature>
<dbReference type="SMART" id="SM00062">
    <property type="entry name" value="PBPb"/>
    <property type="match status" value="1"/>
</dbReference>
<keyword evidence="11" id="KW-1185">Reference proteome</keyword>
<dbReference type="RefSeq" id="WP_114118023.1">
    <property type="nucleotide sequence ID" value="NZ_BMHU01000002.1"/>
</dbReference>
<evidence type="ECO:0000313" key="10">
    <source>
        <dbReference type="EMBL" id="RCK58419.1"/>
    </source>
</evidence>
<dbReference type="NCBIfam" id="TIGR01728">
    <property type="entry name" value="SsuA_fam"/>
    <property type="match status" value="1"/>
</dbReference>
<proteinExistence type="inferred from homology"/>
<comment type="function">
    <text evidence="5">Part of a binding-protein-dependent transport system for aliphatic sulfonates. Putative binding protein.</text>
</comment>
<dbReference type="GO" id="GO:0016020">
    <property type="term" value="C:membrane"/>
    <property type="evidence" value="ECO:0007669"/>
    <property type="project" value="InterPro"/>
</dbReference>
<feature type="domain" description="Solute-binding protein family 3/N-terminal" evidence="9">
    <location>
        <begin position="62"/>
        <end position="276"/>
    </location>
</feature>
<dbReference type="SUPFAM" id="SSF53850">
    <property type="entry name" value="Periplasmic binding protein-like II"/>
    <property type="match status" value="1"/>
</dbReference>
<evidence type="ECO:0000256" key="4">
    <source>
        <dbReference type="ARBA" id="ARBA00022729"/>
    </source>
</evidence>
<gene>
    <name evidence="10" type="ORF">DTO57_09630</name>
</gene>
<dbReference type="GO" id="GO:0042597">
    <property type="term" value="C:periplasmic space"/>
    <property type="evidence" value="ECO:0007669"/>
    <property type="project" value="UniProtKB-SubCell"/>
</dbReference>
<feature type="compositionally biased region" description="Polar residues" evidence="7">
    <location>
        <begin position="29"/>
        <end position="44"/>
    </location>
</feature>
<feature type="chain" id="PRO_5038729035" description="Putative aliphatic sulfonates-binding protein" evidence="8">
    <location>
        <begin position="29"/>
        <end position="357"/>
    </location>
</feature>
<comment type="subcellular location">
    <subcellularLocation>
        <location evidence="1">Periplasm</location>
    </subcellularLocation>
</comment>
<dbReference type="Gene3D" id="3.40.190.10">
    <property type="entry name" value="Periplasmic binding protein-like II"/>
    <property type="match status" value="2"/>
</dbReference>
<evidence type="ECO:0000256" key="1">
    <source>
        <dbReference type="ARBA" id="ARBA00004418"/>
    </source>
</evidence>
<evidence type="ECO:0000256" key="5">
    <source>
        <dbReference type="ARBA" id="ARBA00055538"/>
    </source>
</evidence>
<evidence type="ECO:0000256" key="3">
    <source>
        <dbReference type="ARBA" id="ARBA00022448"/>
    </source>
</evidence>
<evidence type="ECO:0000256" key="8">
    <source>
        <dbReference type="SAM" id="SignalP"/>
    </source>
</evidence>
<accession>A0A367XYE3</accession>
<dbReference type="PANTHER" id="PTHR30024:SF21">
    <property type="entry name" value="ABC TRANSPORTER SUBSTRATE-BINDING PROTEIN"/>
    <property type="match status" value="1"/>
</dbReference>
<dbReference type="PANTHER" id="PTHR30024">
    <property type="entry name" value="ALIPHATIC SULFONATES-BINDING PROTEIN-RELATED"/>
    <property type="match status" value="1"/>
</dbReference>
<evidence type="ECO:0000313" key="11">
    <source>
        <dbReference type="Proteomes" id="UP000253508"/>
    </source>
</evidence>
<dbReference type="InterPro" id="IPR001638">
    <property type="entry name" value="Solute-binding_3/MltF_N"/>
</dbReference>
<comment type="caution">
    <text evidence="10">The sequence shown here is derived from an EMBL/GenBank/DDBJ whole genome shotgun (WGS) entry which is preliminary data.</text>
</comment>
<keyword evidence="4 8" id="KW-0732">Signal</keyword>
<dbReference type="PROSITE" id="PS51257">
    <property type="entry name" value="PROKAR_LIPOPROTEIN"/>
    <property type="match status" value="1"/>
</dbReference>
<evidence type="ECO:0000256" key="7">
    <source>
        <dbReference type="SAM" id="MobiDB-lite"/>
    </source>
</evidence>
<keyword evidence="3" id="KW-0813">Transport</keyword>
<reference evidence="10 11" key="1">
    <citation type="submission" date="2018-07" db="EMBL/GenBank/DDBJ databases">
        <title>Microbacterium endoborsara sp. nov., a novel actinobacterium isolated from Borszczowia aralocaspica.</title>
        <authorList>
            <person name="An D."/>
        </authorList>
    </citation>
    <scope>NUCLEOTIDE SEQUENCE [LARGE SCALE GENOMIC DNA]</scope>
    <source>
        <strain evidence="10 11">C1.15228</strain>
    </source>
</reference>
<evidence type="ECO:0000259" key="9">
    <source>
        <dbReference type="SMART" id="SM00062"/>
    </source>
</evidence>
<dbReference type="Proteomes" id="UP000253508">
    <property type="component" value="Unassembled WGS sequence"/>
</dbReference>
<feature type="signal peptide" evidence="8">
    <location>
        <begin position="1"/>
        <end position="28"/>
    </location>
</feature>
<dbReference type="GO" id="GO:0042626">
    <property type="term" value="F:ATPase-coupled transmembrane transporter activity"/>
    <property type="evidence" value="ECO:0007669"/>
    <property type="project" value="InterPro"/>
</dbReference>
<dbReference type="EMBL" id="QORO01000003">
    <property type="protein sequence ID" value="RCK58419.1"/>
    <property type="molecule type" value="Genomic_DNA"/>
</dbReference>